<keyword evidence="18" id="KW-1015">Disulfide bond</keyword>
<dbReference type="PANTHER" id="PTHR18966">
    <property type="entry name" value="IONOTROPIC GLUTAMATE RECEPTOR"/>
    <property type="match status" value="1"/>
</dbReference>
<dbReference type="Pfam" id="PF10613">
    <property type="entry name" value="Lig_chan-Glu_bd"/>
    <property type="match status" value="1"/>
</dbReference>
<evidence type="ECO:0000256" key="9">
    <source>
        <dbReference type="ARBA" id="ARBA00023136"/>
    </source>
</evidence>
<dbReference type="GO" id="GO:0038023">
    <property type="term" value="F:signaling receptor activity"/>
    <property type="evidence" value="ECO:0007669"/>
    <property type="project" value="InterPro"/>
</dbReference>
<dbReference type="Gene3D" id="3.40.190.10">
    <property type="entry name" value="Periplasmic binding protein-like II"/>
    <property type="match status" value="3"/>
</dbReference>
<evidence type="ECO:0000256" key="19">
    <source>
        <dbReference type="SAM" id="MobiDB-lite"/>
    </source>
</evidence>
<organism evidence="23 24">
    <name type="scientific">Gryllus longicercus</name>
    <dbReference type="NCBI Taxonomy" id="2509291"/>
    <lineage>
        <taxon>Eukaryota</taxon>
        <taxon>Metazoa</taxon>
        <taxon>Ecdysozoa</taxon>
        <taxon>Arthropoda</taxon>
        <taxon>Hexapoda</taxon>
        <taxon>Insecta</taxon>
        <taxon>Pterygota</taxon>
        <taxon>Neoptera</taxon>
        <taxon>Polyneoptera</taxon>
        <taxon>Orthoptera</taxon>
        <taxon>Ensifera</taxon>
        <taxon>Gryllidea</taxon>
        <taxon>Grylloidea</taxon>
        <taxon>Gryllidae</taxon>
        <taxon>Gryllinae</taxon>
        <taxon>Gryllus</taxon>
    </lineage>
</organism>
<name>A0AAN9VJT8_9ORTH</name>
<evidence type="ECO:0000256" key="13">
    <source>
        <dbReference type="ARBA" id="ARBA00023286"/>
    </source>
</evidence>
<evidence type="ECO:0000256" key="4">
    <source>
        <dbReference type="ARBA" id="ARBA00022475"/>
    </source>
</evidence>
<feature type="disulfide bond" evidence="18">
    <location>
        <begin position="228"/>
        <end position="467"/>
    </location>
</feature>
<evidence type="ECO:0000256" key="5">
    <source>
        <dbReference type="ARBA" id="ARBA00022692"/>
    </source>
</evidence>
<keyword evidence="24" id="KW-1185">Reference proteome</keyword>
<comment type="caution">
    <text evidence="23">The sequence shown here is derived from an EMBL/GenBank/DDBJ whole genome shotgun (WGS) entry which is preliminary data.</text>
</comment>
<feature type="transmembrane region" description="Helical" evidence="20">
    <location>
        <begin position="723"/>
        <end position="743"/>
    </location>
</feature>
<dbReference type="AlphaFoldDB" id="A0AAN9VJT8"/>
<keyword evidence="11" id="KW-0325">Glycoprotein</keyword>
<dbReference type="InterPro" id="IPR001508">
    <property type="entry name" value="Iono_Glu_rcpt_met"/>
</dbReference>
<evidence type="ECO:0000256" key="15">
    <source>
        <dbReference type="ARBA" id="ARBA00034100"/>
    </source>
</evidence>
<feature type="compositionally biased region" description="Gly residues" evidence="19">
    <location>
        <begin position="106"/>
        <end position="115"/>
    </location>
</feature>
<dbReference type="FunFam" id="1.10.287.70:FF:000199">
    <property type="entry name" value="Glutamate receptor ionotropic, NMDA 2B"/>
    <property type="match status" value="1"/>
</dbReference>
<keyword evidence="5 20" id="KW-0812">Transmembrane</keyword>
<keyword evidence="12" id="KW-0628">Postsynaptic cell membrane</keyword>
<feature type="binding site" evidence="16">
    <location>
        <position position="854"/>
    </location>
    <ligand>
        <name>L-glutamate</name>
        <dbReference type="ChEBI" id="CHEBI:29985"/>
    </ligand>
</feature>
<dbReference type="InterPro" id="IPR019594">
    <property type="entry name" value="Glu/Gly-bd"/>
</dbReference>
<dbReference type="PRINTS" id="PR00177">
    <property type="entry name" value="NMDARECEPTOR"/>
</dbReference>
<keyword evidence="6 20" id="KW-1133">Transmembrane helix</keyword>
<dbReference type="InterPro" id="IPR001320">
    <property type="entry name" value="Iontro_rcpt_C"/>
</dbReference>
<evidence type="ECO:0000256" key="10">
    <source>
        <dbReference type="ARBA" id="ARBA00023170"/>
    </source>
</evidence>
<dbReference type="GO" id="GO:0045211">
    <property type="term" value="C:postsynaptic membrane"/>
    <property type="evidence" value="ECO:0007669"/>
    <property type="project" value="UniProtKB-SubCell"/>
</dbReference>
<feature type="binding site" evidence="16">
    <location>
        <position position="685"/>
    </location>
    <ligand>
        <name>L-glutamate</name>
        <dbReference type="ChEBI" id="CHEBI:29985"/>
    </ligand>
</feature>
<evidence type="ECO:0000259" key="21">
    <source>
        <dbReference type="SMART" id="SM00079"/>
    </source>
</evidence>
<dbReference type="SMART" id="SM00079">
    <property type="entry name" value="PBPe"/>
    <property type="match status" value="1"/>
</dbReference>
<keyword evidence="10" id="KW-0675">Receptor</keyword>
<evidence type="ECO:0000256" key="8">
    <source>
        <dbReference type="ARBA" id="ARBA00023065"/>
    </source>
</evidence>
<dbReference type="SUPFAM" id="SSF53822">
    <property type="entry name" value="Periplasmic binding protein-like I"/>
    <property type="match status" value="1"/>
</dbReference>
<evidence type="ECO:0000256" key="12">
    <source>
        <dbReference type="ARBA" id="ARBA00023257"/>
    </source>
</evidence>
<proteinExistence type="inferred from homology"/>
<evidence type="ECO:0000256" key="18">
    <source>
        <dbReference type="PIRSR" id="PIRSR601508-3"/>
    </source>
</evidence>
<feature type="transmembrane region" description="Helical" evidence="20">
    <location>
        <begin position="1068"/>
        <end position="1089"/>
    </location>
</feature>
<feature type="transmembrane region" description="Helical" evidence="20">
    <location>
        <begin position="125"/>
        <end position="146"/>
    </location>
</feature>
<evidence type="ECO:0000256" key="20">
    <source>
        <dbReference type="SAM" id="Phobius"/>
    </source>
</evidence>
<evidence type="ECO:0000313" key="23">
    <source>
        <dbReference type="EMBL" id="KAK7792663.1"/>
    </source>
</evidence>
<feature type="compositionally biased region" description="Basic and acidic residues" evidence="19">
    <location>
        <begin position="55"/>
        <end position="66"/>
    </location>
</feature>
<feature type="region of interest" description="Disordered" evidence="19">
    <location>
        <begin position="1"/>
        <end position="68"/>
    </location>
</feature>
<feature type="binding site" evidence="16">
    <location>
        <position position="895"/>
    </location>
    <ligand>
        <name>L-glutamate</name>
        <dbReference type="ChEBI" id="CHEBI:29985"/>
    </ligand>
</feature>
<feature type="transmembrane region" description="Helical" evidence="20">
    <location>
        <begin position="980"/>
        <end position="1000"/>
    </location>
</feature>
<keyword evidence="9 20" id="KW-0472">Membrane</keyword>
<dbReference type="Gene3D" id="3.40.50.2300">
    <property type="match status" value="2"/>
</dbReference>
<evidence type="ECO:0000256" key="1">
    <source>
        <dbReference type="ARBA" id="ARBA00004651"/>
    </source>
</evidence>
<feature type="disulfide bond" evidence="18">
    <location>
        <begin position="909"/>
        <end position="962"/>
    </location>
</feature>
<dbReference type="GO" id="GO:0015276">
    <property type="term" value="F:ligand-gated monoatomic ion channel activity"/>
    <property type="evidence" value="ECO:0007669"/>
    <property type="project" value="InterPro"/>
</dbReference>
<feature type="site" description="Interaction with the cone snail toxin Con-ikot-ikot" evidence="17">
    <location>
        <position position="859"/>
    </location>
</feature>
<dbReference type="Pfam" id="PF01094">
    <property type="entry name" value="ANF_receptor"/>
    <property type="match status" value="1"/>
</dbReference>
<evidence type="ECO:0000256" key="7">
    <source>
        <dbReference type="ARBA" id="ARBA00023018"/>
    </source>
</evidence>
<dbReference type="InterPro" id="IPR028082">
    <property type="entry name" value="Peripla_BP_I"/>
</dbReference>
<evidence type="ECO:0000256" key="3">
    <source>
        <dbReference type="ARBA" id="ARBA00022448"/>
    </source>
</evidence>
<dbReference type="InterPro" id="IPR001828">
    <property type="entry name" value="ANF_lig-bd_rcpt"/>
</dbReference>
<dbReference type="FunFam" id="3.40.190.10:FF:000155">
    <property type="entry name" value="Glutamate receptor ionotropic, NMDA 2B"/>
    <property type="match status" value="1"/>
</dbReference>
<feature type="domain" description="Ionotropic glutamate receptor L-glutamate and glycine-binding" evidence="22">
    <location>
        <begin position="611"/>
        <end position="669"/>
    </location>
</feature>
<comment type="subcellular location">
    <subcellularLocation>
        <location evidence="1">Cell membrane</location>
        <topology evidence="1">Multi-pass membrane protein</topology>
    </subcellularLocation>
    <subcellularLocation>
        <location evidence="15">Postsynaptic cell membrane</location>
    </subcellularLocation>
</comment>
<sequence length="1138" mass="125557">MSVREQSGRRGATGRRPCDGGGEIASDGSRTPPLGLSSDASAGTGRNVEHGATPVRERSGRRDGGRARLLAVRSVAPARACGSVARGAMPLRGKGVRRDEKRRRPGGGCEPEGGFGGGGGGVRPVFVAVAFLLLLVGAASVASAAGGAGHHRSRGPLVPGGLHRVTIGVVVPHSNFKMRAYRASIVNTLLEFQRARRAYNFTTKYDVNYNLTTITQQPSPTSILDNLCTNFIGHNVAAILFLTNYENYGRSTASAQYFLQLAGYLGIPVIAWNADNSGLERRASQWNLHLQLAPSLEHQTAAMLSILERYKWHQFSVVTSQIAGHDDFIQAVRERALQMQSRFKLLILDTVIVADPSDLAPLAASEARVLLLYSTREEAIRILAEAERLKLTGDNYLWIATQSVLGNRQEAPAQLPVGMLGVHFATRDDDVVAEVARGMRVFIHALEALASDPAAMQQLPLSPRLSCDGRGEARWRHGEAFYRILRNVAVEVSGKPTLEFNPDGRLRNAELDIMNLRPQPAPDTPAAWEKIGVWKSWQKEGLDIKDIVWPGNSHTPPQGVPEKFHLKITFLEEPPYINLSPPDPVTGKCTHNKGVFCRHAKESDISGLDNEQAHRNGTMYQCCSGFCIDLLEKFAEDLGFSYELFRVEDGKWGAQTNGRWNGLVAALINHHADMVITSLKINYERSQAIDFSLPFLDTGIAIVVAKRTGIISPTAFLEPFDTAMWMLVALVAVHVAALTIFFFEWLSPSGYDGKMTTPGDHRFSLCRTLWLVWAVLFQAAVNVDYPRGYTARCVANIWAMFALIFLAIYTANLAAFMITREEFHDLTGINDTKLSNPHTLKPPFRFGTIPHGNTDAVLRRNFPAMHAYMRPFNRSNVIEGVGAVKDGELDAFIYDATVLDYLVGQDSECVLLTVGSWFAMTGYGIGFPRHSKYRDLINRQLMEYRENGDLERLQRFWFTGACKRSKEKQSRSDPLALEQFLSAFLLLGSGILLAAVLLLLERAYVQYARPLAPRAAPGVADCCSLVSRVSARSLTYTLLALLSFCSSSSSPPDPSSRSRSPPPFSPPLLLLLVPHFPLLFLLLFFLPFFSSVSLSTFSFSSSPSSFFSCPLPPFAVYIDHKPQFPSPFWFFFALSFHA</sequence>
<dbReference type="SMART" id="SM00918">
    <property type="entry name" value="Lig_chan-Glu_bd"/>
    <property type="match status" value="1"/>
</dbReference>
<gene>
    <name evidence="23" type="ORF">R5R35_012022</name>
</gene>
<evidence type="ECO:0000313" key="24">
    <source>
        <dbReference type="Proteomes" id="UP001378592"/>
    </source>
</evidence>
<feature type="site" description="Crucial to convey clamshell closure to channel opening" evidence="17">
    <location>
        <position position="826"/>
    </location>
</feature>
<feature type="transmembrane region" description="Helical" evidence="20">
    <location>
        <begin position="795"/>
        <end position="818"/>
    </location>
</feature>
<evidence type="ECO:0000256" key="17">
    <source>
        <dbReference type="PIRSR" id="PIRSR601508-2"/>
    </source>
</evidence>
<evidence type="ECO:0000259" key="22">
    <source>
        <dbReference type="SMART" id="SM00918"/>
    </source>
</evidence>
<dbReference type="Pfam" id="PF00060">
    <property type="entry name" value="Lig_chan"/>
    <property type="match status" value="1"/>
</dbReference>
<keyword evidence="14" id="KW-0407">Ion channel</keyword>
<evidence type="ECO:0000256" key="16">
    <source>
        <dbReference type="PIRSR" id="PIRSR601508-1"/>
    </source>
</evidence>
<accession>A0AAN9VJT8</accession>
<protein>
    <recommendedName>
        <fullName evidence="25">Glutamate receptor ionotropic, NMDA 2B</fullName>
    </recommendedName>
</protein>
<evidence type="ECO:0000256" key="2">
    <source>
        <dbReference type="ARBA" id="ARBA00008685"/>
    </source>
</evidence>
<evidence type="ECO:0000256" key="6">
    <source>
        <dbReference type="ARBA" id="ARBA00022989"/>
    </source>
</evidence>
<feature type="region of interest" description="Disordered" evidence="19">
    <location>
        <begin position="92"/>
        <end position="115"/>
    </location>
</feature>
<dbReference type="FunFam" id="3.40.190.10:FF:000157">
    <property type="entry name" value="Glutamate receptor ionotropic, NMDA 2B"/>
    <property type="match status" value="1"/>
</dbReference>
<dbReference type="EMBL" id="JAZDUA010000435">
    <property type="protein sequence ID" value="KAK7792663.1"/>
    <property type="molecule type" value="Genomic_DNA"/>
</dbReference>
<evidence type="ECO:0000256" key="11">
    <source>
        <dbReference type="ARBA" id="ARBA00023180"/>
    </source>
</evidence>
<keyword evidence="4" id="KW-1003">Cell membrane</keyword>
<feature type="domain" description="Ionotropic glutamate receptor C-terminal" evidence="21">
    <location>
        <begin position="613"/>
        <end position="960"/>
    </location>
</feature>
<keyword evidence="13" id="KW-1071">Ligand-gated ion channel</keyword>
<dbReference type="Proteomes" id="UP001378592">
    <property type="component" value="Unassembled WGS sequence"/>
</dbReference>
<dbReference type="InterPro" id="IPR015683">
    <property type="entry name" value="Ionotropic_Glu_rcpt"/>
</dbReference>
<comment type="similarity">
    <text evidence="2">Belongs to the glutamate-gated ion channel (TC 1.A.10.1) family.</text>
</comment>
<evidence type="ECO:0008006" key="25">
    <source>
        <dbReference type="Google" id="ProtNLM"/>
    </source>
</evidence>
<reference evidence="23 24" key="1">
    <citation type="submission" date="2024-03" db="EMBL/GenBank/DDBJ databases">
        <title>The genome assembly and annotation of the cricket Gryllus longicercus Weissman &amp; Gray.</title>
        <authorList>
            <person name="Szrajer S."/>
            <person name="Gray D."/>
            <person name="Ylla G."/>
        </authorList>
    </citation>
    <scope>NUCLEOTIDE SEQUENCE [LARGE SCALE GENOMIC DNA]</scope>
    <source>
        <strain evidence="23">DAG 2021-001</strain>
        <tissue evidence="23">Whole body minus gut</tissue>
    </source>
</reference>
<evidence type="ECO:0000256" key="14">
    <source>
        <dbReference type="ARBA" id="ARBA00023303"/>
    </source>
</evidence>
<keyword evidence="8" id="KW-0406">Ion transport</keyword>
<keyword evidence="3" id="KW-0813">Transport</keyword>
<dbReference type="SUPFAM" id="SSF53850">
    <property type="entry name" value="Periplasmic binding protein-like II"/>
    <property type="match status" value="1"/>
</dbReference>
<keyword evidence="7" id="KW-0770">Synapse</keyword>